<keyword evidence="1 2" id="KW-0456">Lyase</keyword>
<dbReference type="PANTHER" id="PTHR39329:SF1">
    <property type="entry name" value="ETHANOLAMINE AMMONIA-LYASE LARGE SUBUNIT"/>
    <property type="match status" value="1"/>
</dbReference>
<keyword evidence="3" id="KW-1185">Reference proteome</keyword>
<dbReference type="GO" id="GO:0008851">
    <property type="term" value="F:ethanolamine ammonia-lyase activity"/>
    <property type="evidence" value="ECO:0007669"/>
    <property type="project" value="UniProtKB-UniRule"/>
</dbReference>
<comment type="pathway">
    <text evidence="1">Amine and polyamine degradation; ethanolamine degradation.</text>
</comment>
<dbReference type="UniPathway" id="UPA00560"/>
<name>A0A1M6EJT2_9FIRM</name>
<dbReference type="Proteomes" id="UP000322917">
    <property type="component" value="Unassembled WGS sequence"/>
</dbReference>
<proteinExistence type="inferred from homology"/>
<comment type="similarity">
    <text evidence="1">Belongs to the EutB family.</text>
</comment>
<dbReference type="Gene3D" id="2.30.170.30">
    <property type="entry name" value="ethanolamine ammonia-lyase heavy chain domain like"/>
    <property type="match status" value="1"/>
</dbReference>
<dbReference type="PANTHER" id="PTHR39329">
    <property type="entry name" value="ETHANOLAMINE AMMONIA-LYASE HEAVY CHAIN"/>
    <property type="match status" value="1"/>
</dbReference>
<dbReference type="OrthoDB" id="9770909at2"/>
<dbReference type="GO" id="GO:0031419">
    <property type="term" value="F:cobalamin binding"/>
    <property type="evidence" value="ECO:0007669"/>
    <property type="project" value="UniProtKB-UniRule"/>
</dbReference>
<dbReference type="GO" id="GO:0006520">
    <property type="term" value="P:amino acid metabolic process"/>
    <property type="evidence" value="ECO:0007669"/>
    <property type="project" value="InterPro"/>
</dbReference>
<comment type="function">
    <text evidence="1">Catalyzes the deamination of various vicinal amino-alcohols to oxo compounds. Allows this organism to utilize ethanolamine as the sole source of nitrogen and carbon in the presence of vitamin B12.</text>
</comment>
<evidence type="ECO:0000313" key="2">
    <source>
        <dbReference type="EMBL" id="SHI85765.1"/>
    </source>
</evidence>
<protein>
    <recommendedName>
        <fullName evidence="1">Ethanolamine ammonia-lyase large subunit</fullName>
        <shortName evidence="1">EAL large subunit</shortName>
        <ecNumber evidence="1">4.3.1.7</ecNumber>
    </recommendedName>
</protein>
<gene>
    <name evidence="1" type="primary">eutB</name>
    <name evidence="2" type="ORF">SAMN02745170_01216</name>
</gene>
<dbReference type="NCBIfam" id="NF011649">
    <property type="entry name" value="PRK15067.1"/>
    <property type="match status" value="1"/>
</dbReference>
<comment type="subcellular location">
    <subcellularLocation>
        <location evidence="1">Bacterial microcompartment</location>
    </subcellularLocation>
</comment>
<feature type="binding site" evidence="1">
    <location>
        <begin position="158"/>
        <end position="160"/>
    </location>
    <ligand>
        <name>substrate</name>
    </ligand>
</feature>
<sequence length="454" mass="49919">MLLRTKLFGKTYRFKDVKEVLAKANEEKSGDQLAGIAAADMAERVAAKVVLAELTLEDLRNNPVVPYEEDEVTRVIQDAVVVEEYNKIKAMTVGDFREFILKAEGQTLQSVSSGLTAEMIAGVAKLMSNLDLVYGARKIENTATCNTTIGRKGTFSSRLQPNHATDDIEGIMASVMEGISYGIGDAVIGLNPVVDTVESISLILRKFKEFMLTWDIPTQNCVLAHVTTQMEALKQGAPMDLMFQSIAGSQKSNEAFGIHMALMDEAYQLMGQRKSSTGSNYMYFETGQGSELSSEGHHQADQVTMEARCYGFARRYKPFLVNTVVGFIGPEYLYDGKQVIRAGLEDHFMGKLSGLPMGVDVCYTNHMKADQNDLENLALLLASADCTYFMGIPGGDDVMLMYQTTSHHDVAAIREITGKGPIAEFAARMESLRIMRGNRLTERAGDPSIFMIPG</sequence>
<dbReference type="PIRSF" id="PIRSF018788">
    <property type="entry name" value="EutB"/>
    <property type="match status" value="1"/>
</dbReference>
<comment type="subunit">
    <text evidence="1">The basic unit is a heterodimer which dimerizes to form tetramers. The heterotetramers trimerize; 6 large subunits form a core ring with 6 small subunits projecting outwards.</text>
</comment>
<dbReference type="AlphaFoldDB" id="A0A1M6EJT2"/>
<accession>A0A1M6EJT2</accession>
<reference evidence="2 3" key="1">
    <citation type="submission" date="2016-11" db="EMBL/GenBank/DDBJ databases">
        <authorList>
            <person name="Varghese N."/>
            <person name="Submissions S."/>
        </authorList>
    </citation>
    <scope>NUCLEOTIDE SEQUENCE [LARGE SCALE GENOMIC DNA]</scope>
    <source>
        <strain evidence="2 3">DSM 15287</strain>
    </source>
</reference>
<feature type="binding site" evidence="1">
    <location>
        <position position="191"/>
    </location>
    <ligand>
        <name>substrate</name>
    </ligand>
</feature>
<feature type="binding site" evidence="1">
    <location>
        <position position="244"/>
    </location>
    <ligand>
        <name>adenosylcob(III)alamin</name>
        <dbReference type="ChEBI" id="CHEBI:18408"/>
    </ligand>
</feature>
<comment type="catalytic activity">
    <reaction evidence="1">
        <text>ethanolamine = acetaldehyde + NH4(+)</text>
        <dbReference type="Rhea" id="RHEA:15313"/>
        <dbReference type="ChEBI" id="CHEBI:15343"/>
        <dbReference type="ChEBI" id="CHEBI:28938"/>
        <dbReference type="ChEBI" id="CHEBI:57603"/>
        <dbReference type="EC" id="4.3.1.7"/>
    </reaction>
</comment>
<keyword evidence="1" id="KW-0846">Cobalamin</keyword>
<keyword evidence="1" id="KW-1283">Bacterial microcompartment</keyword>
<keyword evidence="1" id="KW-0170">Cobalt</keyword>
<comment type="cofactor">
    <cofactor evidence="1">
        <name>adenosylcob(III)alamin</name>
        <dbReference type="ChEBI" id="CHEBI:18408"/>
    </cofactor>
    <text evidence="1">Binds between the large and small subunits.</text>
</comment>
<dbReference type="InterPro" id="IPR013785">
    <property type="entry name" value="Aldolase_TIM"/>
</dbReference>
<dbReference type="GO" id="GO:0031471">
    <property type="term" value="C:ethanolamine degradation polyhedral organelle"/>
    <property type="evidence" value="ECO:0007669"/>
    <property type="project" value="UniProtKB-UniRule"/>
</dbReference>
<dbReference type="Gene3D" id="1.10.220.70">
    <property type="entry name" value="lyase"/>
    <property type="match status" value="1"/>
</dbReference>
<dbReference type="HAMAP" id="MF_00861">
    <property type="entry name" value="EutB"/>
    <property type="match status" value="1"/>
</dbReference>
<dbReference type="RefSeq" id="WP_149734035.1">
    <property type="nucleotide sequence ID" value="NZ_FQZD01000008.1"/>
</dbReference>
<evidence type="ECO:0000256" key="1">
    <source>
        <dbReference type="HAMAP-Rule" id="MF_00861"/>
    </source>
</evidence>
<dbReference type="InterPro" id="IPR044941">
    <property type="entry name" value="EutB_N_sf"/>
</dbReference>
<dbReference type="Pfam" id="PF06751">
    <property type="entry name" value="EutB"/>
    <property type="match status" value="1"/>
</dbReference>
<feature type="binding site" evidence="1">
    <location>
        <position position="285"/>
    </location>
    <ligand>
        <name>substrate</name>
    </ligand>
</feature>
<dbReference type="GO" id="GO:0009350">
    <property type="term" value="C:ethanolamine ammonia-lyase complex"/>
    <property type="evidence" value="ECO:0007669"/>
    <property type="project" value="UniProtKB-UniRule"/>
</dbReference>
<evidence type="ECO:0000313" key="3">
    <source>
        <dbReference type="Proteomes" id="UP000322917"/>
    </source>
</evidence>
<dbReference type="InterPro" id="IPR044939">
    <property type="entry name" value="EutB_dom_2_sf"/>
</dbReference>
<feature type="binding site" evidence="1">
    <location>
        <position position="360"/>
    </location>
    <ligand>
        <name>substrate</name>
    </ligand>
</feature>
<dbReference type="EC" id="4.3.1.7" evidence="1"/>
<organism evidence="2 3">
    <name type="scientific">Propionispora hippei DSM 15287</name>
    <dbReference type="NCBI Taxonomy" id="1123003"/>
    <lineage>
        <taxon>Bacteria</taxon>
        <taxon>Bacillati</taxon>
        <taxon>Bacillota</taxon>
        <taxon>Negativicutes</taxon>
        <taxon>Selenomonadales</taxon>
        <taxon>Sporomusaceae</taxon>
        <taxon>Propionispora</taxon>
    </lineage>
</organism>
<feature type="binding site" evidence="1">
    <location>
        <position position="399"/>
    </location>
    <ligand>
        <name>adenosylcob(III)alamin</name>
        <dbReference type="ChEBI" id="CHEBI:18408"/>
    </ligand>
</feature>
<feature type="binding site" evidence="1">
    <location>
        <position position="192"/>
    </location>
    <ligand>
        <name>adenosylcob(III)alamin</name>
        <dbReference type="ChEBI" id="CHEBI:18408"/>
    </ligand>
</feature>
<dbReference type="GO" id="GO:0005829">
    <property type="term" value="C:cytosol"/>
    <property type="evidence" value="ECO:0007669"/>
    <property type="project" value="TreeGrafter"/>
</dbReference>
<dbReference type="EMBL" id="FQZD01000008">
    <property type="protein sequence ID" value="SHI85765.1"/>
    <property type="molecule type" value="Genomic_DNA"/>
</dbReference>
<dbReference type="GO" id="GO:0046336">
    <property type="term" value="P:ethanolamine catabolic process"/>
    <property type="evidence" value="ECO:0007669"/>
    <property type="project" value="UniProtKB-UniRule"/>
</dbReference>
<dbReference type="Gene3D" id="3.20.20.70">
    <property type="entry name" value="Aldolase class I"/>
    <property type="match status" value="1"/>
</dbReference>
<dbReference type="InterPro" id="IPR010628">
    <property type="entry name" value="EutB"/>
</dbReference>
<feature type="binding site" evidence="1">
    <location>
        <position position="293"/>
    </location>
    <ligand>
        <name>adenosylcob(III)alamin</name>
        <dbReference type="ChEBI" id="CHEBI:18408"/>
    </ligand>
</feature>